<evidence type="ECO:0000313" key="2">
    <source>
        <dbReference type="Proteomes" id="UP000312512"/>
    </source>
</evidence>
<dbReference type="RefSeq" id="WP_139631195.1">
    <property type="nucleotide sequence ID" value="NZ_CP045572.1"/>
</dbReference>
<dbReference type="InterPro" id="IPR036390">
    <property type="entry name" value="WH_DNA-bd_sf"/>
</dbReference>
<dbReference type="GO" id="GO:0003700">
    <property type="term" value="F:DNA-binding transcription factor activity"/>
    <property type="evidence" value="ECO:0007669"/>
    <property type="project" value="InterPro"/>
</dbReference>
<dbReference type="PROSITE" id="PS50995">
    <property type="entry name" value="HTH_MARR_2"/>
    <property type="match status" value="1"/>
</dbReference>
<dbReference type="InterPro" id="IPR000835">
    <property type="entry name" value="HTH_MarR-typ"/>
</dbReference>
<dbReference type="Gene3D" id="1.10.10.10">
    <property type="entry name" value="Winged helix-like DNA-binding domain superfamily/Winged helix DNA-binding domain"/>
    <property type="match status" value="1"/>
</dbReference>
<accession>A0A5P9YQZ4</accession>
<dbReference type="EMBL" id="VDLX02000005">
    <property type="protein sequence ID" value="KAB8194602.1"/>
    <property type="molecule type" value="Genomic_DNA"/>
</dbReference>
<gene>
    <name evidence="1" type="ORF">FH608_015535</name>
</gene>
<dbReference type="GO" id="GO:0006950">
    <property type="term" value="P:response to stress"/>
    <property type="evidence" value="ECO:0007669"/>
    <property type="project" value="TreeGrafter"/>
</dbReference>
<comment type="caution">
    <text evidence="1">The sequence shown here is derived from an EMBL/GenBank/DDBJ whole genome shotgun (WGS) entry which is preliminary data.</text>
</comment>
<dbReference type="PANTHER" id="PTHR33164:SF43">
    <property type="entry name" value="HTH-TYPE TRANSCRIPTIONAL REPRESSOR YETL"/>
    <property type="match status" value="1"/>
</dbReference>
<protein>
    <submittedName>
        <fullName evidence="1">MarR family transcriptional regulator</fullName>
    </submittedName>
</protein>
<dbReference type="PANTHER" id="PTHR33164">
    <property type="entry name" value="TRANSCRIPTIONAL REGULATOR, MARR FAMILY"/>
    <property type="match status" value="1"/>
</dbReference>
<name>A0A5C4WMQ5_9ACTN</name>
<dbReference type="Proteomes" id="UP000312512">
    <property type="component" value="Unassembled WGS sequence"/>
</dbReference>
<dbReference type="PRINTS" id="PR00598">
    <property type="entry name" value="HTHMARR"/>
</dbReference>
<proteinExistence type="predicted"/>
<dbReference type="OrthoDB" id="4463574at2"/>
<dbReference type="SUPFAM" id="SSF46785">
    <property type="entry name" value="Winged helix' DNA-binding domain"/>
    <property type="match status" value="1"/>
</dbReference>
<dbReference type="AlphaFoldDB" id="A0A5C4WMQ5"/>
<organism evidence="1 2">
    <name type="scientific">Nonomuraea phyllanthi</name>
    <dbReference type="NCBI Taxonomy" id="2219224"/>
    <lineage>
        <taxon>Bacteria</taxon>
        <taxon>Bacillati</taxon>
        <taxon>Actinomycetota</taxon>
        <taxon>Actinomycetes</taxon>
        <taxon>Streptosporangiales</taxon>
        <taxon>Streptosporangiaceae</taxon>
        <taxon>Nonomuraea</taxon>
    </lineage>
</organism>
<sequence length="156" mass="17259">MTSPPAADQSQCRSGPLLDHLARRIRMRSESVLGPLGLRPRHLVTLTVLRDGGACTQQNLAAVLEMDGTNVVGLLNDLEAQQLIERRRAPHDRRRHVVQLTEIGEERLAYIETQLAAVEEDVLGKLDIAQRDALYALLQQAVSNSTIVCTENVEDC</sequence>
<reference evidence="1 2" key="1">
    <citation type="submission" date="2019-10" db="EMBL/GenBank/DDBJ databases">
        <title>Nonomuraea sp. nov., isolated from Phyllanthus amarus.</title>
        <authorList>
            <person name="Klykleung N."/>
            <person name="Tanasupawat S."/>
        </authorList>
    </citation>
    <scope>NUCLEOTIDE SEQUENCE [LARGE SCALE GENOMIC DNA]</scope>
    <source>
        <strain evidence="1 2">PA1-10</strain>
    </source>
</reference>
<dbReference type="Pfam" id="PF12802">
    <property type="entry name" value="MarR_2"/>
    <property type="match status" value="1"/>
</dbReference>
<dbReference type="InterPro" id="IPR039422">
    <property type="entry name" value="MarR/SlyA-like"/>
</dbReference>
<accession>A0A5C4WMQ5</accession>
<evidence type="ECO:0000313" key="1">
    <source>
        <dbReference type="EMBL" id="KAB8194602.1"/>
    </source>
</evidence>
<dbReference type="SMART" id="SM00347">
    <property type="entry name" value="HTH_MARR"/>
    <property type="match status" value="1"/>
</dbReference>
<keyword evidence="2" id="KW-1185">Reference proteome</keyword>
<dbReference type="InterPro" id="IPR036388">
    <property type="entry name" value="WH-like_DNA-bd_sf"/>
</dbReference>